<evidence type="ECO:0000256" key="2">
    <source>
        <dbReference type="SAM" id="SignalP"/>
    </source>
</evidence>
<dbReference type="RefSeq" id="WP_260047502.1">
    <property type="nucleotide sequence ID" value="NZ_JANZXA010000014.1"/>
</dbReference>
<evidence type="ECO:0000313" key="3">
    <source>
        <dbReference type="EMBL" id="MCT2401476.1"/>
    </source>
</evidence>
<keyword evidence="4" id="KW-1185">Reference proteome</keyword>
<name>A0ABT2I9G7_9SPHN</name>
<evidence type="ECO:0000313" key="4">
    <source>
        <dbReference type="Proteomes" id="UP001165583"/>
    </source>
</evidence>
<protein>
    <submittedName>
        <fullName evidence="3">Uncharacterized protein</fullName>
    </submittedName>
</protein>
<evidence type="ECO:0000256" key="1">
    <source>
        <dbReference type="SAM" id="MobiDB-lite"/>
    </source>
</evidence>
<organism evidence="3 4">
    <name type="scientific">Novosphingobium mangrovi</name>
    <name type="common">ex Huang et al. 2023</name>
    <dbReference type="NCBI Taxonomy" id="2976432"/>
    <lineage>
        <taxon>Bacteria</taxon>
        <taxon>Pseudomonadati</taxon>
        <taxon>Pseudomonadota</taxon>
        <taxon>Alphaproteobacteria</taxon>
        <taxon>Sphingomonadales</taxon>
        <taxon>Sphingomonadaceae</taxon>
        <taxon>Novosphingobium</taxon>
    </lineage>
</organism>
<comment type="caution">
    <text evidence="3">The sequence shown here is derived from an EMBL/GenBank/DDBJ whole genome shotgun (WGS) entry which is preliminary data.</text>
</comment>
<dbReference type="EMBL" id="JANZXA010000014">
    <property type="protein sequence ID" value="MCT2401476.1"/>
    <property type="molecule type" value="Genomic_DNA"/>
</dbReference>
<keyword evidence="2" id="KW-0732">Signal</keyword>
<feature type="chain" id="PRO_5046191937" evidence="2">
    <location>
        <begin position="21"/>
        <end position="97"/>
    </location>
</feature>
<dbReference type="Proteomes" id="UP001165583">
    <property type="component" value="Unassembled WGS sequence"/>
</dbReference>
<feature type="region of interest" description="Disordered" evidence="1">
    <location>
        <begin position="75"/>
        <end position="97"/>
    </location>
</feature>
<gene>
    <name evidence="3" type="ORF">NZK81_18140</name>
</gene>
<accession>A0ABT2I9G7</accession>
<reference evidence="3" key="1">
    <citation type="submission" date="2022-09" db="EMBL/GenBank/DDBJ databases">
        <title>Novosphingobium sp. Nov., a polycyclic aromatic hydrocarbon-degrading bacterium isolated form mangrove sediments in HongKong.</title>
        <authorList>
            <person name="Hu Z."/>
        </authorList>
    </citation>
    <scope>NUCLEOTIDE SEQUENCE</scope>
    <source>
        <strain evidence="3">HK4-1</strain>
    </source>
</reference>
<feature type="signal peptide" evidence="2">
    <location>
        <begin position="1"/>
        <end position="20"/>
    </location>
</feature>
<proteinExistence type="predicted"/>
<sequence>MISAFLLAVAGLSVPAATPAAIPVAAYGANTVKHLKGHPPLPARAEGSKSVNLPAACHPDPTKSRVCRHHLVQAEQQRRETRALADASDMTGGEAAQ</sequence>